<gene>
    <name evidence="2" type="ORF">MESINF_0406</name>
</gene>
<dbReference type="InterPro" id="IPR013216">
    <property type="entry name" value="Methyltransf_11"/>
</dbReference>
<keyword evidence="3" id="KW-1185">Reference proteome</keyword>
<name>A0A7Z7LD48_9BACT</name>
<accession>A0A7Z7LD48</accession>
<evidence type="ECO:0000313" key="2">
    <source>
        <dbReference type="EMBL" id="SSC11855.1"/>
    </source>
</evidence>
<sequence length="266" mass="30696">MPLNWIDVQNLDFYHLLFLERHHLMWFAKSHSKDKVLAIALKAHPEVLWYFKRLLPEAAEVFENMAGSVSPDLSGEEIRRAEIEVMRSINDWMVYVVDPAIYDRLEFTRWDDSELTDFVDFSGRRVVDIGAGTGRLSFVAASRGATVYAVEPVRTLRDYLKRKAETIGYKRFYVVDGLIEEIPFEDDFADIVISGHVFGDFPDREYGEMVRVVRNGGDIVLFPGNNDTDNEIHDFLAGKGFGWGRFEEPGTGFVRKYRLKVEKRSL</sequence>
<feature type="domain" description="Methyltransferase type 11" evidence="1">
    <location>
        <begin position="127"/>
        <end position="220"/>
    </location>
</feature>
<dbReference type="Gene3D" id="3.40.50.150">
    <property type="entry name" value="Vaccinia Virus protein VP39"/>
    <property type="match status" value="1"/>
</dbReference>
<reference evidence="2 3" key="1">
    <citation type="submission" date="2017-01" db="EMBL/GenBank/DDBJ databases">
        <authorList>
            <person name="Erauso G."/>
        </authorList>
    </citation>
    <scope>NUCLEOTIDE SEQUENCE [LARGE SCALE GENOMIC DNA]</scope>
    <source>
        <strain evidence="2">MESINF1</strain>
    </source>
</reference>
<protein>
    <submittedName>
        <fullName evidence="2">Methyltransferase type 11</fullName>
    </submittedName>
</protein>
<dbReference type="Pfam" id="PF08241">
    <property type="entry name" value="Methyltransf_11"/>
    <property type="match status" value="1"/>
</dbReference>
<evidence type="ECO:0000259" key="1">
    <source>
        <dbReference type="Pfam" id="PF08241"/>
    </source>
</evidence>
<organism evidence="2 3">
    <name type="scientific">Mesotoga infera</name>
    <dbReference type="NCBI Taxonomy" id="1236046"/>
    <lineage>
        <taxon>Bacteria</taxon>
        <taxon>Thermotogati</taxon>
        <taxon>Thermotogota</taxon>
        <taxon>Thermotogae</taxon>
        <taxon>Kosmotogales</taxon>
        <taxon>Kosmotogaceae</taxon>
        <taxon>Mesotoga</taxon>
    </lineage>
</organism>
<dbReference type="CDD" id="cd02440">
    <property type="entry name" value="AdoMet_MTases"/>
    <property type="match status" value="1"/>
</dbReference>
<evidence type="ECO:0000313" key="3">
    <source>
        <dbReference type="Proteomes" id="UP000250796"/>
    </source>
</evidence>
<dbReference type="Proteomes" id="UP000250796">
    <property type="component" value="Chromosome MESINF"/>
</dbReference>
<dbReference type="PANTHER" id="PTHR43591">
    <property type="entry name" value="METHYLTRANSFERASE"/>
    <property type="match status" value="1"/>
</dbReference>
<dbReference type="InterPro" id="IPR029063">
    <property type="entry name" value="SAM-dependent_MTases_sf"/>
</dbReference>
<dbReference type="AlphaFoldDB" id="A0A7Z7LD48"/>
<proteinExistence type="predicted"/>
<dbReference type="GO" id="GO:0032259">
    <property type="term" value="P:methylation"/>
    <property type="evidence" value="ECO:0007669"/>
    <property type="project" value="UniProtKB-KW"/>
</dbReference>
<dbReference type="EMBL" id="LS974202">
    <property type="protein sequence ID" value="SSC11855.1"/>
    <property type="molecule type" value="Genomic_DNA"/>
</dbReference>
<dbReference type="RefSeq" id="WP_169698291.1">
    <property type="nucleotide sequence ID" value="NZ_LS974202.1"/>
</dbReference>
<dbReference type="GO" id="GO:0008757">
    <property type="term" value="F:S-adenosylmethionine-dependent methyltransferase activity"/>
    <property type="evidence" value="ECO:0007669"/>
    <property type="project" value="InterPro"/>
</dbReference>
<keyword evidence="2" id="KW-0489">Methyltransferase</keyword>
<dbReference type="KEGG" id="minf:MESINF_0406"/>
<keyword evidence="2" id="KW-0808">Transferase</keyword>
<dbReference type="SUPFAM" id="SSF53335">
    <property type="entry name" value="S-adenosyl-L-methionine-dependent methyltransferases"/>
    <property type="match status" value="1"/>
</dbReference>